<dbReference type="InterPro" id="IPR035965">
    <property type="entry name" value="PAS-like_dom_sf"/>
</dbReference>
<dbReference type="NCBIfam" id="TIGR00229">
    <property type="entry name" value="sensory_box"/>
    <property type="match status" value="3"/>
</dbReference>
<dbReference type="PROSITE" id="PS50109">
    <property type="entry name" value="HIS_KIN"/>
    <property type="match status" value="1"/>
</dbReference>
<dbReference type="InterPro" id="IPR036890">
    <property type="entry name" value="HATPase_C_sf"/>
</dbReference>
<dbReference type="Pfam" id="PF01590">
    <property type="entry name" value="GAF"/>
    <property type="match status" value="1"/>
</dbReference>
<accession>A0ABX5UTD1</accession>
<dbReference type="InterPro" id="IPR003594">
    <property type="entry name" value="HATPase_dom"/>
</dbReference>
<dbReference type="Gene3D" id="3.30.450.20">
    <property type="entry name" value="PAS domain"/>
    <property type="match status" value="4"/>
</dbReference>
<dbReference type="CDD" id="cd00082">
    <property type="entry name" value="HisKA"/>
    <property type="match status" value="1"/>
</dbReference>
<dbReference type="PROSITE" id="PS50112">
    <property type="entry name" value="PAS"/>
    <property type="match status" value="3"/>
</dbReference>
<dbReference type="EMBL" id="CP040017">
    <property type="protein sequence ID" value="QCP13661.1"/>
    <property type="molecule type" value="Genomic_DNA"/>
</dbReference>
<dbReference type="SMART" id="SM00065">
    <property type="entry name" value="GAF"/>
    <property type="match status" value="1"/>
</dbReference>
<dbReference type="PANTHER" id="PTHR43304">
    <property type="entry name" value="PHYTOCHROME-LIKE PROTEIN CPH1"/>
    <property type="match status" value="1"/>
</dbReference>
<dbReference type="Proteomes" id="UP000298763">
    <property type="component" value="Chromosome"/>
</dbReference>
<dbReference type="Pfam" id="PF00072">
    <property type="entry name" value="Response_reg"/>
    <property type="match status" value="1"/>
</dbReference>
<evidence type="ECO:0000256" key="1">
    <source>
        <dbReference type="ARBA" id="ARBA00000085"/>
    </source>
</evidence>
<dbReference type="InterPro" id="IPR003018">
    <property type="entry name" value="GAF"/>
</dbReference>
<dbReference type="InterPro" id="IPR013656">
    <property type="entry name" value="PAS_4"/>
</dbReference>
<dbReference type="InterPro" id="IPR000700">
    <property type="entry name" value="PAS-assoc_C"/>
</dbReference>
<dbReference type="InterPro" id="IPR001610">
    <property type="entry name" value="PAC"/>
</dbReference>
<dbReference type="InterPro" id="IPR004358">
    <property type="entry name" value="Sig_transdc_His_kin-like_C"/>
</dbReference>
<dbReference type="Gene3D" id="3.30.565.10">
    <property type="entry name" value="Histidine kinase-like ATPase, C-terminal domain"/>
    <property type="match status" value="1"/>
</dbReference>
<dbReference type="SUPFAM" id="SSF47384">
    <property type="entry name" value="Homodimeric domain of signal transducing histidine kinase"/>
    <property type="match status" value="1"/>
</dbReference>
<dbReference type="InterPro" id="IPR036097">
    <property type="entry name" value="HisK_dim/P_sf"/>
</dbReference>
<comment type="catalytic activity">
    <reaction evidence="1">
        <text>ATP + protein L-histidine = ADP + protein N-phospho-L-histidine.</text>
        <dbReference type="EC" id="2.7.13.3"/>
    </reaction>
</comment>
<dbReference type="Pfam" id="PF00512">
    <property type="entry name" value="HisKA"/>
    <property type="match status" value="1"/>
</dbReference>
<dbReference type="InterPro" id="IPR005467">
    <property type="entry name" value="His_kinase_dom"/>
</dbReference>
<dbReference type="Pfam" id="PF08447">
    <property type="entry name" value="PAS_3"/>
    <property type="match status" value="3"/>
</dbReference>
<dbReference type="PANTHER" id="PTHR43304:SF1">
    <property type="entry name" value="PAC DOMAIN-CONTAINING PROTEIN"/>
    <property type="match status" value="1"/>
</dbReference>
<feature type="domain" description="Histidine kinase" evidence="8">
    <location>
        <begin position="774"/>
        <end position="998"/>
    </location>
</feature>
<dbReference type="PROSITE" id="PS50110">
    <property type="entry name" value="RESPONSE_REGULATORY"/>
    <property type="match status" value="1"/>
</dbReference>
<dbReference type="CDD" id="cd00130">
    <property type="entry name" value="PAS"/>
    <property type="match status" value="4"/>
</dbReference>
<feature type="domain" description="PAS" evidence="10">
    <location>
        <begin position="636"/>
        <end position="706"/>
    </location>
</feature>
<dbReference type="SMART" id="SM00091">
    <property type="entry name" value="PAS"/>
    <property type="match status" value="4"/>
</dbReference>
<evidence type="ECO:0000313" key="12">
    <source>
        <dbReference type="EMBL" id="QCP13661.1"/>
    </source>
</evidence>
<reference evidence="12 13" key="1">
    <citation type="submission" date="2019-05" db="EMBL/GenBank/DDBJ databases">
        <title>Draft Genome Sequences of Six Type Strains of the Genus Massilia.</title>
        <authorList>
            <person name="Miess H."/>
            <person name="Frediansyhah A."/>
            <person name="Gross H."/>
        </authorList>
    </citation>
    <scope>NUCLEOTIDE SEQUENCE [LARGE SCALE GENOMIC DNA]</scope>
    <source>
        <strain evidence="12 13">DSMZ 26121</strain>
    </source>
</reference>
<evidence type="ECO:0000256" key="7">
    <source>
        <dbReference type="SAM" id="MobiDB-lite"/>
    </source>
</evidence>
<evidence type="ECO:0000259" key="8">
    <source>
        <dbReference type="PROSITE" id="PS50109"/>
    </source>
</evidence>
<keyword evidence="3 6" id="KW-0597">Phosphoprotein</keyword>
<dbReference type="SUPFAM" id="SSF55781">
    <property type="entry name" value="GAF domain-like"/>
    <property type="match status" value="1"/>
</dbReference>
<dbReference type="SMART" id="SM00388">
    <property type="entry name" value="HisKA"/>
    <property type="match status" value="1"/>
</dbReference>
<evidence type="ECO:0000256" key="2">
    <source>
        <dbReference type="ARBA" id="ARBA00012438"/>
    </source>
</evidence>
<feature type="domain" description="PAC" evidence="11">
    <location>
        <begin position="444"/>
        <end position="496"/>
    </location>
</feature>
<dbReference type="Gene3D" id="3.30.450.40">
    <property type="match status" value="1"/>
</dbReference>
<dbReference type="InterPro" id="IPR000014">
    <property type="entry name" value="PAS"/>
</dbReference>
<dbReference type="PRINTS" id="PR00344">
    <property type="entry name" value="BCTRLSENSOR"/>
</dbReference>
<keyword evidence="13" id="KW-1185">Reference proteome</keyword>
<dbReference type="CDD" id="cd18161">
    <property type="entry name" value="REC_hyHK_blue-like"/>
    <property type="match status" value="1"/>
</dbReference>
<organism evidence="12 13">
    <name type="scientific">Pseudoduganella umbonata</name>
    <dbReference type="NCBI Taxonomy" id="864828"/>
    <lineage>
        <taxon>Bacteria</taxon>
        <taxon>Pseudomonadati</taxon>
        <taxon>Pseudomonadota</taxon>
        <taxon>Betaproteobacteria</taxon>
        <taxon>Burkholderiales</taxon>
        <taxon>Oxalobacteraceae</taxon>
        <taxon>Telluria group</taxon>
        <taxon>Pseudoduganella</taxon>
    </lineage>
</organism>
<dbReference type="InterPro" id="IPR013655">
    <property type="entry name" value="PAS_fold_3"/>
</dbReference>
<dbReference type="InterPro" id="IPR001789">
    <property type="entry name" value="Sig_transdc_resp-reg_receiver"/>
</dbReference>
<dbReference type="Gene3D" id="1.10.287.130">
    <property type="match status" value="1"/>
</dbReference>
<protein>
    <recommendedName>
        <fullName evidence="2">histidine kinase</fullName>
        <ecNumber evidence="2">2.7.13.3</ecNumber>
    </recommendedName>
</protein>
<dbReference type="InterPro" id="IPR011006">
    <property type="entry name" value="CheY-like_superfamily"/>
</dbReference>
<dbReference type="PROSITE" id="PS50113">
    <property type="entry name" value="PAC"/>
    <property type="match status" value="2"/>
</dbReference>
<evidence type="ECO:0000313" key="13">
    <source>
        <dbReference type="Proteomes" id="UP000298763"/>
    </source>
</evidence>
<dbReference type="SUPFAM" id="SSF55785">
    <property type="entry name" value="PYP-like sensor domain (PAS domain)"/>
    <property type="match status" value="4"/>
</dbReference>
<keyword evidence="4" id="KW-0808">Transferase</keyword>
<dbReference type="SMART" id="SM00448">
    <property type="entry name" value="REC"/>
    <property type="match status" value="1"/>
</dbReference>
<proteinExistence type="predicted"/>
<dbReference type="SUPFAM" id="SSF52172">
    <property type="entry name" value="CheY-like"/>
    <property type="match status" value="1"/>
</dbReference>
<feature type="domain" description="PAS" evidence="10">
    <location>
        <begin position="530"/>
        <end position="585"/>
    </location>
</feature>
<dbReference type="SMART" id="SM00387">
    <property type="entry name" value="HATPase_c"/>
    <property type="match status" value="1"/>
</dbReference>
<evidence type="ECO:0000256" key="3">
    <source>
        <dbReference type="ARBA" id="ARBA00022553"/>
    </source>
</evidence>
<dbReference type="Gene3D" id="3.40.50.2300">
    <property type="match status" value="1"/>
</dbReference>
<feature type="modified residue" description="4-aspartylphosphate" evidence="6">
    <location>
        <position position="1071"/>
    </location>
</feature>
<feature type="compositionally biased region" description="Polar residues" evidence="7">
    <location>
        <begin position="42"/>
        <end position="54"/>
    </location>
</feature>
<feature type="region of interest" description="Disordered" evidence="7">
    <location>
        <begin position="36"/>
        <end position="57"/>
    </location>
</feature>
<evidence type="ECO:0000256" key="4">
    <source>
        <dbReference type="ARBA" id="ARBA00022679"/>
    </source>
</evidence>
<dbReference type="Gene3D" id="2.10.70.100">
    <property type="match status" value="1"/>
</dbReference>
<keyword evidence="5" id="KW-0418">Kinase</keyword>
<feature type="domain" description="PAS" evidence="10">
    <location>
        <begin position="66"/>
        <end position="137"/>
    </location>
</feature>
<feature type="domain" description="PAC" evidence="11">
    <location>
        <begin position="140"/>
        <end position="193"/>
    </location>
</feature>
<dbReference type="SMART" id="SM00086">
    <property type="entry name" value="PAC"/>
    <property type="match status" value="4"/>
</dbReference>
<dbReference type="InterPro" id="IPR003661">
    <property type="entry name" value="HisK_dim/P_dom"/>
</dbReference>
<sequence>MKPAHVFHACLPFSRHFDYPLPCPIANAFPDMPVMHPEGNATAGQENHAGQSPPATAAALETRPWVDEELRQLIDAMPLVVWVTDSVGRVQLFNQLWRDYTGLAFDHETAAAVAADVIHPDDRAITMERFEQALQTGGMFLVEHRVRDRHGEYRWLVARATPFRDPASGAITRWLGVSTDIHDRKQEEEGRRQFAARQSFQLALADRIRPLLDPAEVMTSACELLGRLLGATRVTYGELENAGAVIAMNGNWTDGSVPSLAGLRLTIDDFGPSVGAALRAGEIVVVADVTAEERLASFRDQYAASGIGSYMGIPLMKRGVLQAILSVHDSAAHAWTGNDVDMARDMVDRTWAAVDSARAQLAARENASRVQLALAAGAIIGTWFWNVPNDRFTVDEAFAHAFGLDPALGRAGLRLAQVVATVHPDDLAGLTAAVRQAIERGGQFAHQYRVRRADGRYYWLEANGRVERDAAGNALAFPGVLLDVEGRRAVEAERDRALQTLRVLNADLERKVTEQLLARGRTWQVSPDILAVLNADGYVEASNPAWKATLGWTAEDLASAPLLDFVHPDDRAGARDEWRMATGHDAPALRFEHRYRCKDGGWRWLSWVVVPDEGKLYCSARDVTLDRRAQAELITRTEERDRMWNTSPDLMLLIDFDGYLRRVNPAWTRLLGYTADELVGRHVNAFVLPEDHTSTVDAYVAAAGGGTPQIVNRYRHKDGSLRWIAWVAAPFGDTTYATGRDITLERERQAALEQAQDQLRQSQKMEAVGQLTGGLAHDFNNLLATIMGGLELSAIRIRQDRPDEVERYMGMAMGATRRAAALTHRLLAFSRRQTLAPVATDVNALVNGMLEMIRRTVGPGVQVDVESTTPLWTVLADPSQLENSLLNLCLNARDAMPDGGRIVIKTGNRHVDRASAAAHGIDAGEYLALCVTDTGTGMTPEVMAKAFEPFFTTKPLGQGTGLGLSMIYGFARQSGGHASIASQVGKGSEVCMLLPRHHGNAIPAAAAQAPSLEPAAGTGRTVLVVDDEPDVRQLVVDVLRELGHVAIEAADGPAGLRVLQSDARIDLLISDVGLPGPMNGRQMADAGRTGRPGLKVLFITGYAEATLLNNGQLEAGMAVLSKPFPLEVLAARVREMAG</sequence>
<dbReference type="InterPro" id="IPR052162">
    <property type="entry name" value="Sensor_kinase/Photoreceptor"/>
</dbReference>
<evidence type="ECO:0000256" key="5">
    <source>
        <dbReference type="ARBA" id="ARBA00022777"/>
    </source>
</evidence>
<gene>
    <name evidence="12" type="ORF">FCL38_26915</name>
</gene>
<dbReference type="SUPFAM" id="SSF55874">
    <property type="entry name" value="ATPase domain of HSP90 chaperone/DNA topoisomerase II/histidine kinase"/>
    <property type="match status" value="1"/>
</dbReference>
<dbReference type="EC" id="2.7.13.3" evidence="2"/>
<dbReference type="Pfam" id="PF02518">
    <property type="entry name" value="HATPase_c"/>
    <property type="match status" value="1"/>
</dbReference>
<evidence type="ECO:0000259" key="11">
    <source>
        <dbReference type="PROSITE" id="PS50113"/>
    </source>
</evidence>
<feature type="domain" description="Response regulatory" evidence="9">
    <location>
        <begin position="1021"/>
        <end position="1137"/>
    </location>
</feature>
<dbReference type="Pfam" id="PF08448">
    <property type="entry name" value="PAS_4"/>
    <property type="match status" value="1"/>
</dbReference>
<name>A0ABX5UTD1_9BURK</name>
<evidence type="ECO:0000259" key="9">
    <source>
        <dbReference type="PROSITE" id="PS50110"/>
    </source>
</evidence>
<evidence type="ECO:0000256" key="6">
    <source>
        <dbReference type="PROSITE-ProRule" id="PRU00169"/>
    </source>
</evidence>
<dbReference type="InterPro" id="IPR029016">
    <property type="entry name" value="GAF-like_dom_sf"/>
</dbReference>
<evidence type="ECO:0000259" key="10">
    <source>
        <dbReference type="PROSITE" id="PS50112"/>
    </source>
</evidence>